<dbReference type="eggNOG" id="COG3181">
    <property type="taxonomic scope" value="Bacteria"/>
</dbReference>
<evidence type="ECO:0000256" key="2">
    <source>
        <dbReference type="SAM" id="SignalP"/>
    </source>
</evidence>
<dbReference type="PIRSF" id="PIRSF017082">
    <property type="entry name" value="YflP"/>
    <property type="match status" value="1"/>
</dbReference>
<dbReference type="PANTHER" id="PTHR42928">
    <property type="entry name" value="TRICARBOXYLATE-BINDING PROTEIN"/>
    <property type="match status" value="1"/>
</dbReference>
<dbReference type="Gene3D" id="3.40.190.150">
    <property type="entry name" value="Bordetella uptake gene, domain 1"/>
    <property type="match status" value="1"/>
</dbReference>
<dbReference type="Proteomes" id="UP000001817">
    <property type="component" value="Chromosome 2"/>
</dbReference>
<dbReference type="PANTHER" id="PTHR42928:SF5">
    <property type="entry name" value="BLR1237 PROTEIN"/>
    <property type="match status" value="1"/>
</dbReference>
<evidence type="ECO:0000313" key="4">
    <source>
        <dbReference type="Proteomes" id="UP000001817"/>
    </source>
</evidence>
<dbReference type="EMBL" id="CP000271">
    <property type="protein sequence ID" value="ABE34065.1"/>
    <property type="molecule type" value="Genomic_DNA"/>
</dbReference>
<feature type="signal peptide" evidence="2">
    <location>
        <begin position="1"/>
        <end position="26"/>
    </location>
</feature>
<keyword evidence="4" id="KW-1185">Reference proteome</keyword>
<dbReference type="CDD" id="cd13578">
    <property type="entry name" value="PBP2_Bug27"/>
    <property type="match status" value="1"/>
</dbReference>
<dbReference type="SUPFAM" id="SSF53850">
    <property type="entry name" value="Periplasmic binding protein-like II"/>
    <property type="match status" value="1"/>
</dbReference>
<sequence>MNRFWLRRALAVAVLSLPLWPAIGHADSDYPSRPIRMIVPFVPGGASDNLARALAAELTRKLGQNAIIENKPGAGTVIGSQYVAHAEPDGYTLLWATAPLAINASLMKHLPYDTLKDLVAVVDVASSPEVLVVSKSRNISTLAQLIDSAKKNPGKLTYGSSGIGGSPHLATVMFANDADIKLTHVPYQGSAPAVTAAMSGQVDMVIDTFLTCLPGITAGTLVPLAQTETKRSSLLPNVPTMQEAGMKGYQASAWFSLLAPSRVPKPIIEKLNKAVNEIIQQPKFQQLFAKQGIDMVGGAADAAEAHLRGEVKRWQTAVKESGASIE</sequence>
<dbReference type="STRING" id="266265.Bxe_B1904"/>
<accession>Q13PC4</accession>
<dbReference type="AlphaFoldDB" id="Q13PC4"/>
<comment type="similarity">
    <text evidence="1">Belongs to the UPF0065 (bug) family.</text>
</comment>
<dbReference type="KEGG" id="bxb:DR64_7213"/>
<dbReference type="Gene3D" id="3.40.190.10">
    <property type="entry name" value="Periplasmic binding protein-like II"/>
    <property type="match status" value="1"/>
</dbReference>
<evidence type="ECO:0000256" key="1">
    <source>
        <dbReference type="ARBA" id="ARBA00006987"/>
    </source>
</evidence>
<reference evidence="3 4" key="1">
    <citation type="journal article" date="2006" name="Proc. Natl. Acad. Sci. U.S.A.">
        <title>Burkholderia xenovorans LB400 harbors a multi-replicon, 9.73-Mbp genome shaped for versatility.</title>
        <authorList>
            <person name="Chain P.S."/>
            <person name="Denef V.J."/>
            <person name="Konstantinidis K.T."/>
            <person name="Vergez L.M."/>
            <person name="Agullo L."/>
            <person name="Reyes V.L."/>
            <person name="Hauser L."/>
            <person name="Cordova M."/>
            <person name="Gomez L."/>
            <person name="Gonzalez M."/>
            <person name="Land M."/>
            <person name="Lao V."/>
            <person name="Larimer F."/>
            <person name="LiPuma J.J."/>
            <person name="Mahenthiralingam E."/>
            <person name="Malfatti S.A."/>
            <person name="Marx C.J."/>
            <person name="Parnell J.J."/>
            <person name="Ramette A."/>
            <person name="Richardson P."/>
            <person name="Seeger M."/>
            <person name="Smith D."/>
            <person name="Spilker T."/>
            <person name="Sul W.J."/>
            <person name="Tsoi T.V."/>
            <person name="Ulrich L.E."/>
            <person name="Zhulin I.B."/>
            <person name="Tiedje J.M."/>
        </authorList>
    </citation>
    <scope>NUCLEOTIDE SEQUENCE [LARGE SCALE GENOMIC DNA]</scope>
    <source>
        <strain evidence="3 4">LB400</strain>
    </source>
</reference>
<evidence type="ECO:0000313" key="3">
    <source>
        <dbReference type="EMBL" id="ABE34065.1"/>
    </source>
</evidence>
<organism evidence="3 4">
    <name type="scientific">Paraburkholderia xenovorans (strain LB400)</name>
    <dbReference type="NCBI Taxonomy" id="266265"/>
    <lineage>
        <taxon>Bacteria</taxon>
        <taxon>Pseudomonadati</taxon>
        <taxon>Pseudomonadota</taxon>
        <taxon>Betaproteobacteria</taxon>
        <taxon>Burkholderiales</taxon>
        <taxon>Burkholderiaceae</taxon>
        <taxon>Paraburkholderia</taxon>
    </lineage>
</organism>
<gene>
    <name evidence="3" type="ORF">Bxe_B1904</name>
</gene>
<feature type="chain" id="PRO_5004182668" evidence="2">
    <location>
        <begin position="27"/>
        <end position="326"/>
    </location>
</feature>
<keyword evidence="2" id="KW-0732">Signal</keyword>
<name>Q13PC4_PARXL</name>
<dbReference type="InterPro" id="IPR005064">
    <property type="entry name" value="BUG"/>
</dbReference>
<dbReference type="Pfam" id="PF03401">
    <property type="entry name" value="TctC"/>
    <property type="match status" value="1"/>
</dbReference>
<protein>
    <submittedName>
        <fullName evidence="3">Exported protein</fullName>
    </submittedName>
</protein>
<dbReference type="RefSeq" id="WP_011491415.1">
    <property type="nucleotide sequence ID" value="NC_007952.1"/>
</dbReference>
<dbReference type="InterPro" id="IPR042100">
    <property type="entry name" value="Bug_dom1"/>
</dbReference>
<dbReference type="KEGG" id="bxe:Bxe_B1904"/>
<proteinExistence type="inferred from homology"/>
<dbReference type="OrthoDB" id="8678477at2"/>